<organism evidence="1 2">
    <name type="scientific">Fasciola gigantica</name>
    <name type="common">Giant liver fluke</name>
    <dbReference type="NCBI Taxonomy" id="46835"/>
    <lineage>
        <taxon>Eukaryota</taxon>
        <taxon>Metazoa</taxon>
        <taxon>Spiralia</taxon>
        <taxon>Lophotrochozoa</taxon>
        <taxon>Platyhelminthes</taxon>
        <taxon>Trematoda</taxon>
        <taxon>Digenea</taxon>
        <taxon>Plagiorchiida</taxon>
        <taxon>Echinostomata</taxon>
        <taxon>Echinostomatoidea</taxon>
        <taxon>Fasciolidae</taxon>
        <taxon>Fasciola</taxon>
    </lineage>
</organism>
<evidence type="ECO:0000313" key="1">
    <source>
        <dbReference type="EMBL" id="TPP67073.1"/>
    </source>
</evidence>
<reference evidence="1 2" key="1">
    <citation type="submission" date="2019-04" db="EMBL/GenBank/DDBJ databases">
        <title>Annotation for the trematode Fasciola gigantica.</title>
        <authorList>
            <person name="Choi Y.-J."/>
        </authorList>
    </citation>
    <scope>NUCLEOTIDE SEQUENCE [LARGE SCALE GENOMIC DNA]</scope>
    <source>
        <strain evidence="1">Uganda_cow_1</strain>
    </source>
</reference>
<dbReference type="Proteomes" id="UP000316759">
    <property type="component" value="Unassembled WGS sequence"/>
</dbReference>
<dbReference type="AlphaFoldDB" id="A0A504YZY1"/>
<keyword evidence="2" id="KW-1185">Reference proteome</keyword>
<accession>A0A504YZY1</accession>
<proteinExistence type="predicted"/>
<dbReference type="OrthoDB" id="8958038at2759"/>
<gene>
    <name evidence="1" type="ORF">FGIG_08959</name>
</gene>
<comment type="caution">
    <text evidence="1">The sequence shown here is derived from an EMBL/GenBank/DDBJ whole genome shotgun (WGS) entry which is preliminary data.</text>
</comment>
<sequence>MWCGEVSFASPLFALHSLKAEQSPANPGPQGVLRLDTSIGEQTISLKALPVSVSGPLGSATTYALLDNGLNSILIGKDLVKRLRLIDQLAVFSFSTMVQTEEVSYEVVELQLSALDGQENFKENSLVRPLPSSSEMIVPAANIVGCWRHQHKFQHSLL</sequence>
<name>A0A504YZY1_FASGI</name>
<evidence type="ECO:0000313" key="2">
    <source>
        <dbReference type="Proteomes" id="UP000316759"/>
    </source>
</evidence>
<dbReference type="EMBL" id="SUNJ01001119">
    <property type="protein sequence ID" value="TPP67073.1"/>
    <property type="molecule type" value="Genomic_DNA"/>
</dbReference>
<protein>
    <submittedName>
        <fullName evidence="1">Uncharacterized protein</fullName>
    </submittedName>
</protein>